<dbReference type="Bgee" id="ENSPTRG00000050705">
    <property type="expression patterns" value="Expressed in pituitary gland and 17 other cell types or tissues"/>
</dbReference>
<dbReference type="VGNC" id="VGNC:13420">
    <property type="gene designation" value="SAXO2"/>
</dbReference>
<keyword evidence="2" id="KW-1185">Reference proteome</keyword>
<dbReference type="Proteomes" id="UP000002277">
    <property type="component" value="Chromosome 15"/>
</dbReference>
<dbReference type="EMBL" id="AACZ04052704">
    <property type="status" value="NOT_ANNOTATED_CDS"/>
    <property type="molecule type" value="Genomic_DNA"/>
</dbReference>
<dbReference type="AlphaFoldDB" id="A0A2I3T7B2"/>
<sequence>MGAKSMRSWCLCQICSCGFLSSQPDHIPIPVQAAVLWDPPD</sequence>
<reference evidence="1" key="3">
    <citation type="submission" date="2025-09" db="UniProtKB">
        <authorList>
            <consortium name="Ensembl"/>
        </authorList>
    </citation>
    <scope>IDENTIFICATION</scope>
</reference>
<dbReference type="EMBL" id="AACZ04052703">
    <property type="status" value="NOT_ANNOTATED_CDS"/>
    <property type="molecule type" value="Genomic_DNA"/>
</dbReference>
<evidence type="ECO:0000313" key="2">
    <source>
        <dbReference type="Proteomes" id="UP000002277"/>
    </source>
</evidence>
<evidence type="ECO:0000313" key="3">
    <source>
        <dbReference type="VGNC" id="VGNC:13420"/>
    </source>
</evidence>
<dbReference type="Ensembl" id="ENSPTRT00000091017.1">
    <property type="protein sequence ID" value="ENSPTRP00000085129.1"/>
    <property type="gene ID" value="ENSPTRG00000050705.1"/>
</dbReference>
<gene>
    <name evidence="1 3" type="primary">SAXO2</name>
</gene>
<organism evidence="1 2">
    <name type="scientific">Pan troglodytes</name>
    <name type="common">Chimpanzee</name>
    <dbReference type="NCBI Taxonomy" id="9598"/>
    <lineage>
        <taxon>Eukaryota</taxon>
        <taxon>Metazoa</taxon>
        <taxon>Chordata</taxon>
        <taxon>Craniata</taxon>
        <taxon>Vertebrata</taxon>
        <taxon>Euteleostomi</taxon>
        <taxon>Mammalia</taxon>
        <taxon>Eutheria</taxon>
        <taxon>Euarchontoglires</taxon>
        <taxon>Primates</taxon>
        <taxon>Haplorrhini</taxon>
        <taxon>Catarrhini</taxon>
        <taxon>Hominidae</taxon>
        <taxon>Pan</taxon>
    </lineage>
</organism>
<accession>A0A2I3T7B2</accession>
<name>A0A2I3T7B2_PANTR</name>
<reference evidence="1 2" key="1">
    <citation type="journal article" date="2005" name="Nature">
        <title>Initial sequence of the chimpanzee genome and comparison with the human genome.</title>
        <authorList>
            <consortium name="Chimpanzee sequencing and analysis consortium"/>
        </authorList>
    </citation>
    <scope>NUCLEOTIDE SEQUENCE [LARGE SCALE GENOMIC DNA]</scope>
</reference>
<proteinExistence type="predicted"/>
<evidence type="ECO:0000313" key="1">
    <source>
        <dbReference type="Ensembl" id="ENSPTRP00000085129.1"/>
    </source>
</evidence>
<dbReference type="GeneTree" id="ENSGT00390000007252"/>
<protein>
    <submittedName>
        <fullName evidence="1">Stabilizer of axonemal microtubules 2</fullName>
    </submittedName>
</protein>
<reference evidence="1" key="2">
    <citation type="submission" date="2025-08" db="UniProtKB">
        <authorList>
            <consortium name="Ensembl"/>
        </authorList>
    </citation>
    <scope>IDENTIFICATION</scope>
</reference>
<accession>A0A2J8KCA0</accession>